<feature type="coiled-coil region" evidence="1">
    <location>
        <begin position="129"/>
        <end position="167"/>
    </location>
</feature>
<name>A0A9W9MGT9_9EURO</name>
<proteinExistence type="predicted"/>
<dbReference type="EMBL" id="JAPQKQ010000004">
    <property type="protein sequence ID" value="KAJ5201026.1"/>
    <property type="molecule type" value="Genomic_DNA"/>
</dbReference>
<reference evidence="3" key="1">
    <citation type="submission" date="2022-11" db="EMBL/GenBank/DDBJ databases">
        <authorList>
            <person name="Petersen C."/>
        </authorList>
    </citation>
    <scope>NUCLEOTIDE SEQUENCE</scope>
    <source>
        <strain evidence="3">IBT 20477</strain>
    </source>
</reference>
<dbReference type="OrthoDB" id="3261222at2759"/>
<comment type="caution">
    <text evidence="3">The sequence shown here is derived from an EMBL/GenBank/DDBJ whole genome shotgun (WGS) entry which is preliminary data.</text>
</comment>
<evidence type="ECO:0000256" key="1">
    <source>
        <dbReference type="SAM" id="Coils"/>
    </source>
</evidence>
<organism evidence="3 4">
    <name type="scientific">Penicillium cf. viridicatum</name>
    <dbReference type="NCBI Taxonomy" id="2972119"/>
    <lineage>
        <taxon>Eukaryota</taxon>
        <taxon>Fungi</taxon>
        <taxon>Dikarya</taxon>
        <taxon>Ascomycota</taxon>
        <taxon>Pezizomycotina</taxon>
        <taxon>Eurotiomycetes</taxon>
        <taxon>Eurotiomycetidae</taxon>
        <taxon>Eurotiales</taxon>
        <taxon>Aspergillaceae</taxon>
        <taxon>Penicillium</taxon>
    </lineage>
</organism>
<protein>
    <submittedName>
        <fullName evidence="3">Uncharacterized protein</fullName>
    </submittedName>
</protein>
<keyword evidence="1" id="KW-0175">Coiled coil</keyword>
<evidence type="ECO:0000313" key="3">
    <source>
        <dbReference type="EMBL" id="KAJ5201026.1"/>
    </source>
</evidence>
<evidence type="ECO:0000313" key="4">
    <source>
        <dbReference type="Proteomes" id="UP001150942"/>
    </source>
</evidence>
<dbReference type="AlphaFoldDB" id="A0A9W9MGT9"/>
<feature type="region of interest" description="Disordered" evidence="2">
    <location>
        <begin position="36"/>
        <end position="116"/>
    </location>
</feature>
<feature type="compositionally biased region" description="Basic and acidic residues" evidence="2">
    <location>
        <begin position="36"/>
        <end position="56"/>
    </location>
</feature>
<keyword evidence="4" id="KW-1185">Reference proteome</keyword>
<feature type="compositionally biased region" description="Basic and acidic residues" evidence="2">
    <location>
        <begin position="74"/>
        <end position="84"/>
    </location>
</feature>
<sequence>MGLWQTERESVELKLISNITVHNEICITKKDCEQCQDRPRCEPLNPPDRDEHKDSPPRLSRPKRTTKPPNNYAREQEIGTEQRKTRSQQRKKPQTEPRGQRGAVTSDDSSTENEDLSAAKLVKELVNLRREIRRRDELHKEELQKVKEEFSAALAEVRHELQTLTDRPLTPQAHSEACSQNSHDKIFSGNSIPAQCNQPFRHHKFPVLCSRCPYSSQSPEQHTDSLNVEHNTNHFHRHVILHNRHLEDGRQ</sequence>
<accession>A0A9W9MGT9</accession>
<dbReference type="Proteomes" id="UP001150942">
    <property type="component" value="Unassembled WGS sequence"/>
</dbReference>
<evidence type="ECO:0000256" key="2">
    <source>
        <dbReference type="SAM" id="MobiDB-lite"/>
    </source>
</evidence>
<reference evidence="3" key="2">
    <citation type="journal article" date="2023" name="IMA Fungus">
        <title>Comparative genomic study of the Penicillium genus elucidates a diverse pangenome and 15 lateral gene transfer events.</title>
        <authorList>
            <person name="Petersen C."/>
            <person name="Sorensen T."/>
            <person name="Nielsen M.R."/>
            <person name="Sondergaard T.E."/>
            <person name="Sorensen J.L."/>
            <person name="Fitzpatrick D.A."/>
            <person name="Frisvad J.C."/>
            <person name="Nielsen K.L."/>
        </authorList>
    </citation>
    <scope>NUCLEOTIDE SEQUENCE</scope>
    <source>
        <strain evidence="3">IBT 20477</strain>
    </source>
</reference>
<gene>
    <name evidence="3" type="ORF">N7449_005829</name>
</gene>